<feature type="region of interest" description="Disordered" evidence="1">
    <location>
        <begin position="138"/>
        <end position="162"/>
    </location>
</feature>
<evidence type="ECO:0000313" key="2">
    <source>
        <dbReference type="EMBL" id="KAK3897741.1"/>
    </source>
</evidence>
<evidence type="ECO:0000256" key="1">
    <source>
        <dbReference type="SAM" id="MobiDB-lite"/>
    </source>
</evidence>
<organism evidence="2 3">
    <name type="scientific">Staphylotrichum tortipilum</name>
    <dbReference type="NCBI Taxonomy" id="2831512"/>
    <lineage>
        <taxon>Eukaryota</taxon>
        <taxon>Fungi</taxon>
        <taxon>Dikarya</taxon>
        <taxon>Ascomycota</taxon>
        <taxon>Pezizomycotina</taxon>
        <taxon>Sordariomycetes</taxon>
        <taxon>Sordariomycetidae</taxon>
        <taxon>Sordariales</taxon>
        <taxon>Chaetomiaceae</taxon>
        <taxon>Staphylotrichum</taxon>
    </lineage>
</organism>
<name>A0AAN6RPU1_9PEZI</name>
<dbReference type="EMBL" id="MU856080">
    <property type="protein sequence ID" value="KAK3897741.1"/>
    <property type="molecule type" value="Genomic_DNA"/>
</dbReference>
<feature type="compositionally biased region" description="Acidic residues" evidence="1">
    <location>
        <begin position="151"/>
        <end position="162"/>
    </location>
</feature>
<gene>
    <name evidence="2" type="ORF">C8A05DRAFT_19550</name>
</gene>
<accession>A0AAN6RPU1</accession>
<sequence>MSDVSLESDPEDAAPTLEAVMAAVAPDTEVLHIAGDTPTNDQWVALGQHFTNVRFLIVCTGWNECWVDDDFPLNWPLELLVISDASSERVSTPAIMEGRVKHLVLFYAHGLRFEGPSTEELMKDAEMLHFVPREKKATYDTDPEAKTGNEEPTEEAENGDESDGIKVYSVPYEWNKWVTARYQDQELCFSAETPDGAPPSAMEKLDIVGNDALRMVIYMALAKAHIVFGLQSLNLDSPSSNDLFDVPPSIILALLPALLNLKSLRLTLGSCVYSTLLDAAVENDVPFLHAALPANLETLQFRGPVSAAPHLGAFVSAFAKPDFLPDLKRISLVLDLPDEASNSPKEATLPQLRAAHEACKKVLDAAAARGVEVEAFVDPWVEYHSGLRHGIDNRWEVLDEIASAGQ</sequence>
<evidence type="ECO:0000313" key="3">
    <source>
        <dbReference type="Proteomes" id="UP001303889"/>
    </source>
</evidence>
<proteinExistence type="predicted"/>
<reference evidence="2" key="2">
    <citation type="submission" date="2023-05" db="EMBL/GenBank/DDBJ databases">
        <authorList>
            <consortium name="Lawrence Berkeley National Laboratory"/>
            <person name="Steindorff A."/>
            <person name="Hensen N."/>
            <person name="Bonometti L."/>
            <person name="Westerberg I."/>
            <person name="Brannstrom I.O."/>
            <person name="Guillou S."/>
            <person name="Cros-Aarteil S."/>
            <person name="Calhoun S."/>
            <person name="Haridas S."/>
            <person name="Kuo A."/>
            <person name="Mondo S."/>
            <person name="Pangilinan J."/>
            <person name="Riley R."/>
            <person name="Labutti K."/>
            <person name="Andreopoulos B."/>
            <person name="Lipzen A."/>
            <person name="Chen C."/>
            <person name="Yanf M."/>
            <person name="Daum C."/>
            <person name="Ng V."/>
            <person name="Clum A."/>
            <person name="Ohm R."/>
            <person name="Martin F."/>
            <person name="Silar P."/>
            <person name="Natvig D."/>
            <person name="Lalanne C."/>
            <person name="Gautier V."/>
            <person name="Ament-Velasquez S.L."/>
            <person name="Kruys A."/>
            <person name="Hutchinson M.I."/>
            <person name="Powell A.J."/>
            <person name="Barry K."/>
            <person name="Miller A.N."/>
            <person name="Grigoriev I.V."/>
            <person name="Debuchy R."/>
            <person name="Gladieux P."/>
            <person name="Thoren M.H."/>
            <person name="Johannesson H."/>
        </authorList>
    </citation>
    <scope>NUCLEOTIDE SEQUENCE</scope>
    <source>
        <strain evidence="2">CBS 103.79</strain>
    </source>
</reference>
<comment type="caution">
    <text evidence="2">The sequence shown here is derived from an EMBL/GenBank/DDBJ whole genome shotgun (WGS) entry which is preliminary data.</text>
</comment>
<dbReference type="Proteomes" id="UP001303889">
    <property type="component" value="Unassembled WGS sequence"/>
</dbReference>
<protein>
    <submittedName>
        <fullName evidence="2">Uncharacterized protein</fullName>
    </submittedName>
</protein>
<reference evidence="2" key="1">
    <citation type="journal article" date="2023" name="Mol. Phylogenet. Evol.">
        <title>Genome-scale phylogeny and comparative genomics of the fungal order Sordariales.</title>
        <authorList>
            <person name="Hensen N."/>
            <person name="Bonometti L."/>
            <person name="Westerberg I."/>
            <person name="Brannstrom I.O."/>
            <person name="Guillou S."/>
            <person name="Cros-Aarteil S."/>
            <person name="Calhoun S."/>
            <person name="Haridas S."/>
            <person name="Kuo A."/>
            <person name="Mondo S."/>
            <person name="Pangilinan J."/>
            <person name="Riley R."/>
            <person name="LaButti K."/>
            <person name="Andreopoulos B."/>
            <person name="Lipzen A."/>
            <person name="Chen C."/>
            <person name="Yan M."/>
            <person name="Daum C."/>
            <person name="Ng V."/>
            <person name="Clum A."/>
            <person name="Steindorff A."/>
            <person name="Ohm R.A."/>
            <person name="Martin F."/>
            <person name="Silar P."/>
            <person name="Natvig D.O."/>
            <person name="Lalanne C."/>
            <person name="Gautier V."/>
            <person name="Ament-Velasquez S.L."/>
            <person name="Kruys A."/>
            <person name="Hutchinson M.I."/>
            <person name="Powell A.J."/>
            <person name="Barry K."/>
            <person name="Miller A.N."/>
            <person name="Grigoriev I.V."/>
            <person name="Debuchy R."/>
            <person name="Gladieux P."/>
            <person name="Hiltunen Thoren M."/>
            <person name="Johannesson H."/>
        </authorList>
    </citation>
    <scope>NUCLEOTIDE SEQUENCE</scope>
    <source>
        <strain evidence="2">CBS 103.79</strain>
    </source>
</reference>
<feature type="compositionally biased region" description="Basic and acidic residues" evidence="1">
    <location>
        <begin position="138"/>
        <end position="149"/>
    </location>
</feature>
<dbReference type="AlphaFoldDB" id="A0AAN6RPU1"/>
<keyword evidence="3" id="KW-1185">Reference proteome</keyword>